<sequence length="176" mass="20762">MKSKISGIFLLICLGLPLLVTHTWLQHQKVTIRRQVKRRIIAGLHRDELVLLTFTKKEAQTLLRWEHAHEFEYRGQMYDIVESDVESDTLKYWCWSDDEETQLNQQLSKLLAIALGHSPQNKEKQKQLIQFYKSLYFLKASDWRIPSIPTEQTFCLYYLTYSSISLNPPKPPPRLA</sequence>
<dbReference type="EMBL" id="CP120682">
    <property type="protein sequence ID" value="WKN38413.1"/>
    <property type="molecule type" value="Genomic_DNA"/>
</dbReference>
<reference evidence="1" key="2">
    <citation type="journal article" date="2024" name="Antonie Van Leeuwenhoek">
        <title>Roseihalotalea indica gen. nov., sp. nov., a halophilic Bacteroidetes from mesopelagic Southwest Indian Ocean with higher carbohydrate metabolic potential.</title>
        <authorList>
            <person name="Chen B."/>
            <person name="Zhang M."/>
            <person name="Lin D."/>
            <person name="Ye J."/>
            <person name="Tang K."/>
        </authorList>
    </citation>
    <scope>NUCLEOTIDE SEQUENCE</scope>
    <source>
        <strain evidence="1">TK19036</strain>
    </source>
</reference>
<evidence type="ECO:0000313" key="1">
    <source>
        <dbReference type="EMBL" id="WKN38413.1"/>
    </source>
</evidence>
<name>A0AA49GQ46_9BACT</name>
<gene>
    <name evidence="1" type="ORF">K4G66_06825</name>
</gene>
<protein>
    <submittedName>
        <fullName evidence="1">Uncharacterized protein</fullName>
    </submittedName>
</protein>
<proteinExistence type="predicted"/>
<reference evidence="1" key="1">
    <citation type="journal article" date="2023" name="Comput. Struct. Biotechnol. J.">
        <title>Discovery of a novel marine Bacteroidetes with a rich repertoire of carbohydrate-active enzymes.</title>
        <authorList>
            <person name="Chen B."/>
            <person name="Liu G."/>
            <person name="Chen Q."/>
            <person name="Wang H."/>
            <person name="Liu L."/>
            <person name="Tang K."/>
        </authorList>
    </citation>
    <scope>NUCLEOTIDE SEQUENCE</scope>
    <source>
        <strain evidence="1">TK19036</strain>
    </source>
</reference>
<accession>A0AA49GQ46</accession>
<organism evidence="1">
    <name type="scientific">Roseihalotalea indica</name>
    <dbReference type="NCBI Taxonomy" id="2867963"/>
    <lineage>
        <taxon>Bacteria</taxon>
        <taxon>Pseudomonadati</taxon>
        <taxon>Bacteroidota</taxon>
        <taxon>Cytophagia</taxon>
        <taxon>Cytophagales</taxon>
        <taxon>Catalimonadaceae</taxon>
        <taxon>Roseihalotalea</taxon>
    </lineage>
</organism>
<dbReference type="AlphaFoldDB" id="A0AA49GQ46"/>